<dbReference type="GO" id="GO:0035721">
    <property type="term" value="P:intraciliary retrograde transport"/>
    <property type="evidence" value="ECO:0007669"/>
    <property type="project" value="InterPro"/>
</dbReference>
<comment type="subcellular location">
    <subcellularLocation>
        <location evidence="1">Cytoplasm</location>
        <location evidence="1">Cytoskeleton</location>
        <location evidence="1">Cilium basal body</location>
    </subcellularLocation>
</comment>
<sequence length="159" mass="17778">MMSFSGYVDAAMKTCLHLREYETIIPARDIFSLLALSSCANRAFATCSKAFIKLEGLPNITDEERENYEDLAMSIFLKYPPKDSRSNRAECTNCETMIPDWVSVCPSCNTKFTACVVTGRPIMDNSAAWTCTGCRHSALHQDITMRSHCPLCHTVIPSH</sequence>
<keyword evidence="8" id="KW-0966">Cell projection</keyword>
<evidence type="ECO:0000256" key="8">
    <source>
        <dbReference type="ARBA" id="ARBA00023273"/>
    </source>
</evidence>
<dbReference type="Proteomes" id="UP000711488">
    <property type="component" value="Unassembled WGS sequence"/>
</dbReference>
<dbReference type="Pfam" id="PF23145">
    <property type="entry name" value="Zf_2nd_IFT121"/>
    <property type="match status" value="1"/>
</dbReference>
<evidence type="ECO:0000256" key="2">
    <source>
        <dbReference type="ARBA" id="ARBA00022490"/>
    </source>
</evidence>
<reference evidence="11" key="3">
    <citation type="submission" date="2019-06" db="EMBL/GenBank/DDBJ databases">
        <authorList>
            <person name="Poynton C."/>
            <person name="Hasenbein S."/>
            <person name="Benoit J.B."/>
            <person name="Sepulveda M.S."/>
            <person name="Poelchau M.F."/>
            <person name="Murali S.C."/>
            <person name="Chen S."/>
            <person name="Glastad K.M."/>
            <person name="Werren J.H."/>
            <person name="Vineis J.H."/>
            <person name="Bowen J.L."/>
            <person name="Friedrich M."/>
            <person name="Jones J."/>
            <person name="Robertson H.M."/>
            <person name="Feyereisen R."/>
            <person name="Mechler-Hickson A."/>
            <person name="Mathers N."/>
            <person name="Lee C.E."/>
            <person name="Colbourne J.K."/>
            <person name="Biales A."/>
            <person name="Johnston J.S."/>
            <person name="Wellborn G.A."/>
            <person name="Rosendale A.J."/>
            <person name="Cridge A.G."/>
            <person name="Munoz-Torres M.C."/>
            <person name="Bain P.A."/>
            <person name="Manny A.R."/>
            <person name="Major K.M."/>
            <person name="Lambert F.N."/>
            <person name="Vulpe C.D."/>
            <person name="Tuck P."/>
            <person name="Blalock B.J."/>
            <person name="Lin Y.-Y."/>
            <person name="Smith M.E."/>
            <person name="Ochoa-Acuna H."/>
            <person name="Chen M.-J.M."/>
            <person name="Childers C.P."/>
            <person name="Qu J."/>
            <person name="Dugan S."/>
            <person name="Lee S.L."/>
            <person name="Chao H."/>
            <person name="Dinh H."/>
            <person name="Han Y."/>
            <person name="Doddapaneni H."/>
            <person name="Worley K.C."/>
            <person name="Muzny D.M."/>
            <person name="Gibbs R.A."/>
            <person name="Richards S."/>
        </authorList>
    </citation>
    <scope>NUCLEOTIDE SEQUENCE</scope>
    <source>
        <strain evidence="11">HAZT.00-mixed</strain>
        <tissue evidence="11">Whole organism</tissue>
    </source>
</reference>
<dbReference type="InterPro" id="IPR056170">
    <property type="entry name" value="Znf_IFT121-like"/>
</dbReference>
<organism evidence="11">
    <name type="scientific">Hyalella azteca</name>
    <name type="common">Amphipod</name>
    <dbReference type="NCBI Taxonomy" id="294128"/>
    <lineage>
        <taxon>Eukaryota</taxon>
        <taxon>Metazoa</taxon>
        <taxon>Ecdysozoa</taxon>
        <taxon>Arthropoda</taxon>
        <taxon>Crustacea</taxon>
        <taxon>Multicrustacea</taxon>
        <taxon>Malacostraca</taxon>
        <taxon>Eumalacostraca</taxon>
        <taxon>Peracarida</taxon>
        <taxon>Amphipoda</taxon>
        <taxon>Senticaudata</taxon>
        <taxon>Talitrida</taxon>
        <taxon>Talitroidea</taxon>
        <taxon>Hyalellidae</taxon>
        <taxon>Hyalella</taxon>
    </lineage>
</organism>
<reference evidence="11" key="1">
    <citation type="submission" date="2014-08" db="EMBL/GenBank/DDBJ databases">
        <authorList>
            <person name="Murali S."/>
            <person name="Richards S."/>
            <person name="Bandaranaike D."/>
            <person name="Bellair M."/>
            <person name="Blankenburg K."/>
            <person name="Chao H."/>
            <person name="Dinh H."/>
            <person name="Doddapaneni H."/>
            <person name="Dugan-Rocha S."/>
            <person name="Elkadiri S."/>
            <person name="Gnanaolivu R."/>
            <person name="Hughes D."/>
            <person name="Lee S."/>
            <person name="Li M."/>
            <person name="Ming W."/>
            <person name="Munidasa M."/>
            <person name="Muniz J."/>
            <person name="Nguyen L."/>
            <person name="Osuji N."/>
            <person name="Pu L.-L."/>
            <person name="Puazo M."/>
            <person name="Skinner E."/>
            <person name="Qu C."/>
            <person name="Quiroz J."/>
            <person name="Raj R."/>
            <person name="Weissenberger G."/>
            <person name="Xin Y."/>
            <person name="Zou X."/>
            <person name="Han Y."/>
            <person name="Worley K."/>
            <person name="Muzny D."/>
            <person name="Gibbs R."/>
        </authorList>
    </citation>
    <scope>NUCLEOTIDE SEQUENCE</scope>
    <source>
        <strain evidence="11">HAZT.00-mixed</strain>
        <tissue evidence="11">Whole organism</tissue>
    </source>
</reference>
<dbReference type="PANTHER" id="PTHR14920">
    <property type="entry name" value="OSMOTIC AVOIDANCE ABNORMAL PROTEIN 1/WD REPEAT MEMBRANE PROTEIN"/>
    <property type="match status" value="1"/>
</dbReference>
<evidence type="ECO:0000256" key="5">
    <source>
        <dbReference type="ARBA" id="ARBA00022794"/>
    </source>
</evidence>
<evidence type="ECO:0000256" key="4">
    <source>
        <dbReference type="ARBA" id="ARBA00022737"/>
    </source>
</evidence>
<keyword evidence="6" id="KW-0969">Cilium</keyword>
<gene>
    <name evidence="11" type="ORF">HAZT_HAZT001208</name>
</gene>
<accession>A0A6A0H477</accession>
<dbReference type="Pfam" id="PF25768">
    <property type="entry name" value="TPR_IFT121"/>
    <property type="match status" value="1"/>
</dbReference>
<dbReference type="GO" id="GO:0005929">
    <property type="term" value="C:cilium"/>
    <property type="evidence" value="ECO:0007669"/>
    <property type="project" value="TreeGrafter"/>
</dbReference>
<name>A0A6A0H477_HYAAZ</name>
<evidence type="ECO:0000259" key="10">
    <source>
        <dbReference type="Pfam" id="PF25768"/>
    </source>
</evidence>
<dbReference type="GO" id="GO:0030991">
    <property type="term" value="C:intraciliary transport particle A"/>
    <property type="evidence" value="ECO:0007669"/>
    <property type="project" value="TreeGrafter"/>
</dbReference>
<keyword evidence="4" id="KW-0677">Repeat</keyword>
<protein>
    <submittedName>
        <fullName evidence="11">Uncharacterized protein</fullName>
    </submittedName>
</protein>
<dbReference type="PANTHER" id="PTHR14920:SF3">
    <property type="entry name" value="WD REPEAT-CONTAINING PROTEIN 35-LIKE PROTEIN"/>
    <property type="match status" value="1"/>
</dbReference>
<comment type="caution">
    <text evidence="11">The sequence shown here is derived from an EMBL/GenBank/DDBJ whole genome shotgun (WGS) entry which is preliminary data.</text>
</comment>
<reference evidence="11" key="2">
    <citation type="journal article" date="2018" name="Environ. Sci. Technol.">
        <title>The Toxicogenome of Hyalella azteca: A Model for Sediment Ecotoxicology and Evolutionary Toxicology.</title>
        <authorList>
            <person name="Poynton H.C."/>
            <person name="Hasenbein S."/>
            <person name="Benoit J.B."/>
            <person name="Sepulveda M.S."/>
            <person name="Poelchau M.F."/>
            <person name="Hughes D.S.T."/>
            <person name="Murali S.C."/>
            <person name="Chen S."/>
            <person name="Glastad K.M."/>
            <person name="Goodisman M.A.D."/>
            <person name="Werren J.H."/>
            <person name="Vineis J.H."/>
            <person name="Bowen J.L."/>
            <person name="Friedrich M."/>
            <person name="Jones J."/>
            <person name="Robertson H.M."/>
            <person name="Feyereisen R."/>
            <person name="Mechler-Hickson A."/>
            <person name="Mathers N."/>
            <person name="Lee C.E."/>
            <person name="Colbourne J.K."/>
            <person name="Biales A."/>
            <person name="Johnston J.S."/>
            <person name="Wellborn G.A."/>
            <person name="Rosendale A.J."/>
            <person name="Cridge A.G."/>
            <person name="Munoz-Torres M.C."/>
            <person name="Bain P.A."/>
            <person name="Manny A.R."/>
            <person name="Major K.M."/>
            <person name="Lambert F.N."/>
            <person name="Vulpe C.D."/>
            <person name="Tuck P."/>
            <person name="Blalock B.J."/>
            <person name="Lin Y.Y."/>
            <person name="Smith M.E."/>
            <person name="Ochoa-Acuna H."/>
            <person name="Chen M.M."/>
            <person name="Childers C.P."/>
            <person name="Qu J."/>
            <person name="Dugan S."/>
            <person name="Lee S.L."/>
            <person name="Chao H."/>
            <person name="Dinh H."/>
            <person name="Han Y."/>
            <person name="Doddapaneni H."/>
            <person name="Worley K.C."/>
            <person name="Muzny D.M."/>
            <person name="Gibbs R.A."/>
            <person name="Richards S."/>
        </authorList>
    </citation>
    <scope>NUCLEOTIDE SEQUENCE</scope>
    <source>
        <strain evidence="11">HAZT.00-mixed</strain>
        <tissue evidence="11">Whole organism</tissue>
    </source>
</reference>
<proteinExistence type="predicted"/>
<keyword evidence="5" id="KW-0970">Cilium biogenesis/degradation</keyword>
<evidence type="ECO:0000256" key="6">
    <source>
        <dbReference type="ARBA" id="ARBA00023069"/>
    </source>
</evidence>
<dbReference type="AlphaFoldDB" id="A0A6A0H477"/>
<evidence type="ECO:0000256" key="1">
    <source>
        <dbReference type="ARBA" id="ARBA00004120"/>
    </source>
</evidence>
<keyword evidence="3" id="KW-0853">WD repeat</keyword>
<evidence type="ECO:0000256" key="7">
    <source>
        <dbReference type="ARBA" id="ARBA00023212"/>
    </source>
</evidence>
<dbReference type="InterPro" id="IPR040379">
    <property type="entry name" value="WDR19/dyf-2"/>
</dbReference>
<feature type="domain" description="IFT121-like zinc finger" evidence="9">
    <location>
        <begin position="114"/>
        <end position="156"/>
    </location>
</feature>
<dbReference type="EMBL" id="JQDR03008066">
    <property type="protein sequence ID" value="KAA0197682.1"/>
    <property type="molecule type" value="Genomic_DNA"/>
</dbReference>
<keyword evidence="7" id="KW-0206">Cytoskeleton</keyword>
<dbReference type="GO" id="GO:0060271">
    <property type="term" value="P:cilium assembly"/>
    <property type="evidence" value="ECO:0007669"/>
    <property type="project" value="TreeGrafter"/>
</dbReference>
<keyword evidence="2" id="KW-0963">Cytoplasm</keyword>
<evidence type="ECO:0000256" key="3">
    <source>
        <dbReference type="ARBA" id="ARBA00022574"/>
    </source>
</evidence>
<evidence type="ECO:0000259" key="9">
    <source>
        <dbReference type="Pfam" id="PF23145"/>
    </source>
</evidence>
<evidence type="ECO:0000313" key="11">
    <source>
        <dbReference type="EMBL" id="KAA0197682.1"/>
    </source>
</evidence>
<dbReference type="InterPro" id="IPR057979">
    <property type="entry name" value="TPR_IFT121"/>
</dbReference>
<feature type="domain" description="IFT121-like TPR repeats" evidence="10">
    <location>
        <begin position="5"/>
        <end position="83"/>
    </location>
</feature>